<keyword evidence="1" id="KW-0812">Transmembrane</keyword>
<evidence type="ECO:0000313" key="3">
    <source>
        <dbReference type="Proteomes" id="UP000053593"/>
    </source>
</evidence>
<gene>
    <name evidence="2" type="ORF">GYMLUDRAFT_571067</name>
</gene>
<organism evidence="2 3">
    <name type="scientific">Collybiopsis luxurians FD-317 M1</name>
    <dbReference type="NCBI Taxonomy" id="944289"/>
    <lineage>
        <taxon>Eukaryota</taxon>
        <taxon>Fungi</taxon>
        <taxon>Dikarya</taxon>
        <taxon>Basidiomycota</taxon>
        <taxon>Agaricomycotina</taxon>
        <taxon>Agaricomycetes</taxon>
        <taxon>Agaricomycetidae</taxon>
        <taxon>Agaricales</taxon>
        <taxon>Marasmiineae</taxon>
        <taxon>Omphalotaceae</taxon>
        <taxon>Collybiopsis</taxon>
        <taxon>Collybiopsis luxurians</taxon>
    </lineage>
</organism>
<feature type="transmembrane region" description="Helical" evidence="1">
    <location>
        <begin position="66"/>
        <end position="87"/>
    </location>
</feature>
<keyword evidence="1" id="KW-1133">Transmembrane helix</keyword>
<reference evidence="2 3" key="1">
    <citation type="submission" date="2014-04" db="EMBL/GenBank/DDBJ databases">
        <title>Evolutionary Origins and Diversification of the Mycorrhizal Mutualists.</title>
        <authorList>
            <consortium name="DOE Joint Genome Institute"/>
            <consortium name="Mycorrhizal Genomics Consortium"/>
            <person name="Kohler A."/>
            <person name="Kuo A."/>
            <person name="Nagy L.G."/>
            <person name="Floudas D."/>
            <person name="Copeland A."/>
            <person name="Barry K.W."/>
            <person name="Cichocki N."/>
            <person name="Veneault-Fourrey C."/>
            <person name="LaButti K."/>
            <person name="Lindquist E.A."/>
            <person name="Lipzen A."/>
            <person name="Lundell T."/>
            <person name="Morin E."/>
            <person name="Murat C."/>
            <person name="Riley R."/>
            <person name="Ohm R."/>
            <person name="Sun H."/>
            <person name="Tunlid A."/>
            <person name="Henrissat B."/>
            <person name="Grigoriev I.V."/>
            <person name="Hibbett D.S."/>
            <person name="Martin F."/>
        </authorList>
    </citation>
    <scope>NUCLEOTIDE SEQUENCE [LARGE SCALE GENOMIC DNA]</scope>
    <source>
        <strain evidence="2 3">FD-317 M1</strain>
    </source>
</reference>
<dbReference type="EMBL" id="KN834770">
    <property type="protein sequence ID" value="KIK61673.1"/>
    <property type="molecule type" value="Genomic_DNA"/>
</dbReference>
<accession>A0A0D0CYY5</accession>
<protein>
    <submittedName>
        <fullName evidence="2">Uncharacterized protein</fullName>
    </submittedName>
</protein>
<dbReference type="Proteomes" id="UP000053593">
    <property type="component" value="Unassembled WGS sequence"/>
</dbReference>
<name>A0A0D0CYY5_9AGAR</name>
<dbReference type="HOGENOM" id="CLU_2236885_0_0_1"/>
<feature type="transmembrane region" description="Helical" evidence="1">
    <location>
        <begin position="33"/>
        <end position="54"/>
    </location>
</feature>
<keyword evidence="3" id="KW-1185">Reference proteome</keyword>
<evidence type="ECO:0000313" key="2">
    <source>
        <dbReference type="EMBL" id="KIK61673.1"/>
    </source>
</evidence>
<evidence type="ECO:0000256" key="1">
    <source>
        <dbReference type="SAM" id="Phobius"/>
    </source>
</evidence>
<keyword evidence="1" id="KW-0472">Membrane</keyword>
<proteinExistence type="predicted"/>
<sequence length="105" mass="12340">MLKTTFVSPYNNEKFISIKPFNVRRKDTNTSRALFGAILYARLILHLLCMRRTLPISIKTFHKQFVLYWFCAIRLLCLRLSLMYSTFIVNSSYHGKRATHSNCST</sequence>
<dbReference type="AlphaFoldDB" id="A0A0D0CYY5"/>